<comment type="caution">
    <text evidence="3">The sequence shown here is derived from an EMBL/GenBank/DDBJ whole genome shotgun (WGS) entry which is preliminary data.</text>
</comment>
<accession>A0AAE0XII9</accession>
<feature type="chain" id="PRO_5042295339" evidence="2">
    <location>
        <begin position="26"/>
        <end position="265"/>
    </location>
</feature>
<evidence type="ECO:0000313" key="4">
    <source>
        <dbReference type="Proteomes" id="UP001270362"/>
    </source>
</evidence>
<feature type="compositionally biased region" description="Basic and acidic residues" evidence="1">
    <location>
        <begin position="67"/>
        <end position="78"/>
    </location>
</feature>
<evidence type="ECO:0000256" key="1">
    <source>
        <dbReference type="SAM" id="MobiDB-lite"/>
    </source>
</evidence>
<organism evidence="3 4">
    <name type="scientific">Podospora appendiculata</name>
    <dbReference type="NCBI Taxonomy" id="314037"/>
    <lineage>
        <taxon>Eukaryota</taxon>
        <taxon>Fungi</taxon>
        <taxon>Dikarya</taxon>
        <taxon>Ascomycota</taxon>
        <taxon>Pezizomycotina</taxon>
        <taxon>Sordariomycetes</taxon>
        <taxon>Sordariomycetidae</taxon>
        <taxon>Sordariales</taxon>
        <taxon>Podosporaceae</taxon>
        <taxon>Podospora</taxon>
    </lineage>
</organism>
<reference evidence="3" key="1">
    <citation type="journal article" date="2023" name="Mol. Phylogenet. Evol.">
        <title>Genome-scale phylogeny and comparative genomics of the fungal order Sordariales.</title>
        <authorList>
            <person name="Hensen N."/>
            <person name="Bonometti L."/>
            <person name="Westerberg I."/>
            <person name="Brannstrom I.O."/>
            <person name="Guillou S."/>
            <person name="Cros-Aarteil S."/>
            <person name="Calhoun S."/>
            <person name="Haridas S."/>
            <person name="Kuo A."/>
            <person name="Mondo S."/>
            <person name="Pangilinan J."/>
            <person name="Riley R."/>
            <person name="LaButti K."/>
            <person name="Andreopoulos B."/>
            <person name="Lipzen A."/>
            <person name="Chen C."/>
            <person name="Yan M."/>
            <person name="Daum C."/>
            <person name="Ng V."/>
            <person name="Clum A."/>
            <person name="Steindorff A."/>
            <person name="Ohm R.A."/>
            <person name="Martin F."/>
            <person name="Silar P."/>
            <person name="Natvig D.O."/>
            <person name="Lalanne C."/>
            <person name="Gautier V."/>
            <person name="Ament-Velasquez S.L."/>
            <person name="Kruys A."/>
            <person name="Hutchinson M.I."/>
            <person name="Powell A.J."/>
            <person name="Barry K."/>
            <person name="Miller A.N."/>
            <person name="Grigoriev I.V."/>
            <person name="Debuchy R."/>
            <person name="Gladieux P."/>
            <person name="Hiltunen Thoren M."/>
            <person name="Johannesson H."/>
        </authorList>
    </citation>
    <scope>NUCLEOTIDE SEQUENCE</scope>
    <source>
        <strain evidence="3">CBS 314.62</strain>
    </source>
</reference>
<sequence length="265" mass="29674">MARTNTVSFTMLYLLVIRYLRWLCSFPTLADLKAPQGSSFLFPCVSSHLTSTSKLMPALTRYSPMMHARDNSQRKTPELRSPSPRRSRSPSRRPPIAIRPPSVPPSLASSLSRVPKLCGYLPRASGRSNRARQWPRDLISPIPPFRLFPCCLYPTFCAAFFLLYPPTILAFTRHARPCRICNRSRGPSNMNCGNQRRLLLCYPSARHWAKAEGEGAENEGKGKLSGRGAFPSVFLSIPNIVLHTILGTFSCACEGLCCEDEERQV</sequence>
<evidence type="ECO:0000313" key="3">
    <source>
        <dbReference type="EMBL" id="KAK3694109.1"/>
    </source>
</evidence>
<protein>
    <submittedName>
        <fullName evidence="3">Uncharacterized protein</fullName>
    </submittedName>
</protein>
<proteinExistence type="predicted"/>
<feature type="region of interest" description="Disordered" evidence="1">
    <location>
        <begin position="66"/>
        <end position="110"/>
    </location>
</feature>
<keyword evidence="4" id="KW-1185">Reference proteome</keyword>
<keyword evidence="2" id="KW-0732">Signal</keyword>
<dbReference type="Proteomes" id="UP001270362">
    <property type="component" value="Unassembled WGS sequence"/>
</dbReference>
<gene>
    <name evidence="3" type="ORF">B0T22DRAFT_62088</name>
</gene>
<evidence type="ECO:0000256" key="2">
    <source>
        <dbReference type="SAM" id="SignalP"/>
    </source>
</evidence>
<name>A0AAE0XII9_9PEZI</name>
<reference evidence="3" key="2">
    <citation type="submission" date="2023-06" db="EMBL/GenBank/DDBJ databases">
        <authorList>
            <consortium name="Lawrence Berkeley National Laboratory"/>
            <person name="Haridas S."/>
            <person name="Hensen N."/>
            <person name="Bonometti L."/>
            <person name="Westerberg I."/>
            <person name="Brannstrom I.O."/>
            <person name="Guillou S."/>
            <person name="Cros-Aarteil S."/>
            <person name="Calhoun S."/>
            <person name="Kuo A."/>
            <person name="Mondo S."/>
            <person name="Pangilinan J."/>
            <person name="Riley R."/>
            <person name="Labutti K."/>
            <person name="Andreopoulos B."/>
            <person name="Lipzen A."/>
            <person name="Chen C."/>
            <person name="Yanf M."/>
            <person name="Daum C."/>
            <person name="Ng V."/>
            <person name="Clum A."/>
            <person name="Steindorff A."/>
            <person name="Ohm R."/>
            <person name="Martin F."/>
            <person name="Silar P."/>
            <person name="Natvig D."/>
            <person name="Lalanne C."/>
            <person name="Gautier V."/>
            <person name="Ament-Velasquez S.L."/>
            <person name="Kruys A."/>
            <person name="Hutchinson M.I."/>
            <person name="Powell A.J."/>
            <person name="Barry K."/>
            <person name="Miller A.N."/>
            <person name="Grigoriev I.V."/>
            <person name="Debuchy R."/>
            <person name="Gladieux P."/>
            <person name="Thoren M.H."/>
            <person name="Johannesson H."/>
        </authorList>
    </citation>
    <scope>NUCLEOTIDE SEQUENCE</scope>
    <source>
        <strain evidence="3">CBS 314.62</strain>
    </source>
</reference>
<dbReference type="EMBL" id="JAULSO010000001">
    <property type="protein sequence ID" value="KAK3694109.1"/>
    <property type="molecule type" value="Genomic_DNA"/>
</dbReference>
<feature type="signal peptide" evidence="2">
    <location>
        <begin position="1"/>
        <end position="25"/>
    </location>
</feature>
<dbReference type="AlphaFoldDB" id="A0AAE0XII9"/>